<dbReference type="EMBL" id="SSGD01000061">
    <property type="protein sequence ID" value="TXI55910.1"/>
    <property type="molecule type" value="Genomic_DNA"/>
</dbReference>
<gene>
    <name evidence="1" type="ORF">E6Q54_11825</name>
</gene>
<comment type="caution">
    <text evidence="1">The sequence shown here is derived from an EMBL/GenBank/DDBJ whole genome shotgun (WGS) entry which is preliminary data.</text>
</comment>
<evidence type="ECO:0000313" key="2">
    <source>
        <dbReference type="Proteomes" id="UP000321797"/>
    </source>
</evidence>
<reference evidence="1 2" key="1">
    <citation type="submission" date="2018-09" db="EMBL/GenBank/DDBJ databases">
        <title>Metagenome Assembled Genomes from an Advanced Water Purification Facility.</title>
        <authorList>
            <person name="Stamps B.W."/>
            <person name="Spear J.R."/>
        </authorList>
    </citation>
    <scope>NUCLEOTIDE SEQUENCE [LARGE SCALE GENOMIC DNA]</scope>
    <source>
        <strain evidence="1">Bin_29_2</strain>
    </source>
</reference>
<dbReference type="RefSeq" id="WP_276760733.1">
    <property type="nucleotide sequence ID" value="NZ_SSGD01000061.1"/>
</dbReference>
<proteinExistence type="predicted"/>
<protein>
    <submittedName>
        <fullName evidence="1">Uncharacterized protein</fullName>
    </submittedName>
</protein>
<accession>A0A5C7Y2B2</accession>
<dbReference type="Proteomes" id="UP000321797">
    <property type="component" value="Unassembled WGS sequence"/>
</dbReference>
<dbReference type="AlphaFoldDB" id="A0A5C7Y2B2"/>
<evidence type="ECO:0000313" key="1">
    <source>
        <dbReference type="EMBL" id="TXI55910.1"/>
    </source>
</evidence>
<sequence length="291" mass="33101">MKVDPDITDYLLEVGTAALRGEHKNLGDEVGIDPQRVRALALPDTLSWFELVEEYWNLRTAATMTLSKTRSTQARRDWKRAITTYTRELGKADGEMSESECETHPHAPCDYECETYWSAEGYVTHGAFRTYITELDHDFVIQGFVTAYNEQRISRHTACRNLLTVWSHAEAPLETMGRENWAMLFESVGYVNDDGPAERPSEAIRLYRAAVNAEAAISGWSWTSSRKVAEKFIHWAGQERQIFEADVDPAHLLGYTDSRHEQEHLVSGLTLSDVRVSPSTLPPPQPIRRSR</sequence>
<organism evidence="1 2">
    <name type="scientific">Mycolicibacter arupensis</name>
    <dbReference type="NCBI Taxonomy" id="342002"/>
    <lineage>
        <taxon>Bacteria</taxon>
        <taxon>Bacillati</taxon>
        <taxon>Actinomycetota</taxon>
        <taxon>Actinomycetes</taxon>
        <taxon>Mycobacteriales</taxon>
        <taxon>Mycobacteriaceae</taxon>
        <taxon>Mycolicibacter</taxon>
    </lineage>
</organism>
<name>A0A5C7Y2B2_9MYCO</name>